<feature type="non-terminal residue" evidence="1">
    <location>
        <position position="82"/>
    </location>
</feature>
<name>A0A0B6YMW1_9EUPU</name>
<accession>A0A0B6YMW1</accession>
<gene>
    <name evidence="1" type="primary">ORF29343</name>
</gene>
<proteinExistence type="predicted"/>
<dbReference type="AlphaFoldDB" id="A0A0B6YMW1"/>
<dbReference type="EMBL" id="HACG01010261">
    <property type="protein sequence ID" value="CEK57126.1"/>
    <property type="molecule type" value="Transcribed_RNA"/>
</dbReference>
<feature type="non-terminal residue" evidence="1">
    <location>
        <position position="1"/>
    </location>
</feature>
<protein>
    <submittedName>
        <fullName evidence="1">Uncharacterized protein</fullName>
    </submittedName>
</protein>
<reference evidence="1" key="1">
    <citation type="submission" date="2014-12" db="EMBL/GenBank/DDBJ databases">
        <title>Insight into the proteome of Arion vulgaris.</title>
        <authorList>
            <person name="Aradska J."/>
            <person name="Bulat T."/>
            <person name="Smidak R."/>
            <person name="Sarate P."/>
            <person name="Gangsoo J."/>
            <person name="Sialana F."/>
            <person name="Bilban M."/>
            <person name="Lubec G."/>
        </authorList>
    </citation>
    <scope>NUCLEOTIDE SEQUENCE</scope>
    <source>
        <tissue evidence="1">Skin</tissue>
    </source>
</reference>
<sequence>LSALSLPQEPTYPEQRDVFAYSAQMHYVHMPKPSSSSSYVKCCKPYAFSFCLHFLICASKVRESTPVWRGHTDTRESKPLRK</sequence>
<evidence type="ECO:0000313" key="1">
    <source>
        <dbReference type="EMBL" id="CEK57126.1"/>
    </source>
</evidence>
<organism evidence="1">
    <name type="scientific">Arion vulgaris</name>
    <dbReference type="NCBI Taxonomy" id="1028688"/>
    <lineage>
        <taxon>Eukaryota</taxon>
        <taxon>Metazoa</taxon>
        <taxon>Spiralia</taxon>
        <taxon>Lophotrochozoa</taxon>
        <taxon>Mollusca</taxon>
        <taxon>Gastropoda</taxon>
        <taxon>Heterobranchia</taxon>
        <taxon>Euthyneura</taxon>
        <taxon>Panpulmonata</taxon>
        <taxon>Eupulmonata</taxon>
        <taxon>Stylommatophora</taxon>
        <taxon>Helicina</taxon>
        <taxon>Arionoidea</taxon>
        <taxon>Arionidae</taxon>
        <taxon>Arion</taxon>
    </lineage>
</organism>